<proteinExistence type="predicted"/>
<dbReference type="GeneID" id="25258830"/>
<dbReference type="AlphaFoldDB" id="A0A098VTJ7"/>
<dbReference type="GeneID" id="25259758"/>
<feature type="compositionally biased region" description="Low complexity" evidence="1">
    <location>
        <begin position="21"/>
        <end position="33"/>
    </location>
</feature>
<evidence type="ECO:0000313" key="4">
    <source>
        <dbReference type="Proteomes" id="UP000029725"/>
    </source>
</evidence>
<dbReference type="EMBL" id="JMKJ01000102">
    <property type="protein sequence ID" value="KGG52285.1"/>
    <property type="molecule type" value="Genomic_DNA"/>
</dbReference>
<gene>
    <name evidence="3" type="ORF">DI09_192p40</name>
    <name evidence="2" type="ORF">DI09_38p120</name>
</gene>
<dbReference type="Proteomes" id="UP000029725">
    <property type="component" value="Unassembled WGS sequence"/>
</dbReference>
<reference evidence="3 4" key="1">
    <citation type="submission" date="2014-04" db="EMBL/GenBank/DDBJ databases">
        <title>A new species of microsporidia sheds light on the evolution of extreme parasitism.</title>
        <authorList>
            <person name="Haag K.L."/>
            <person name="James T.Y."/>
            <person name="Larsson R."/>
            <person name="Schaer T.M."/>
            <person name="Refardt D."/>
            <person name="Pombert J.-F."/>
            <person name="Ebert D."/>
        </authorList>
    </citation>
    <scope>NUCLEOTIDE SEQUENCE [LARGE SCALE GENOMIC DNA]</scope>
    <source>
        <strain evidence="3 4">UGP3</strain>
        <tissue evidence="3">Spores</tissue>
    </source>
</reference>
<feature type="region of interest" description="Disordered" evidence="1">
    <location>
        <begin position="19"/>
        <end position="79"/>
    </location>
</feature>
<accession>A0A098VTJ7</accession>
<dbReference type="HOGENOM" id="CLU_1175677_0_0_1"/>
<protein>
    <submittedName>
        <fullName evidence="3">Uncharacterized protein</fullName>
    </submittedName>
</protein>
<dbReference type="VEuPathDB" id="MicrosporidiaDB:DI09_192p40"/>
<comment type="caution">
    <text evidence="3">The sequence shown here is derived from an EMBL/GenBank/DDBJ whole genome shotgun (WGS) entry which is preliminary data.</text>
</comment>
<sequence length="236" mass="26051">MSVPTDQVRERIAQAKARLKQQIAQQRANQLQLSEETPEKPGSSFLPTLHIEEQSASELPAQQDSSFSKSAMHSSGRKTMPAWRMAQIDEISKRRSGISVGACRSASDSINTKTQVLLDRFRSSLKKTTAPVEISEDTNGARNFIEKTAASDGILDESRAPCALHFVSGCKSCAAASPTTENVTQAEAEHGWQSHLLFFEKEAGERQLKTDAENLLVIDPRERMATLQPVSKRTRK</sequence>
<dbReference type="RefSeq" id="XP_013238721.1">
    <property type="nucleotide sequence ID" value="XM_013383267.1"/>
</dbReference>
<evidence type="ECO:0000256" key="1">
    <source>
        <dbReference type="SAM" id="MobiDB-lite"/>
    </source>
</evidence>
<dbReference type="VEuPathDB" id="MicrosporidiaDB:DI09_38p120"/>
<keyword evidence="4" id="KW-1185">Reference proteome</keyword>
<dbReference type="RefSeq" id="XP_013237769.1">
    <property type="nucleotide sequence ID" value="XM_013382315.1"/>
</dbReference>
<dbReference type="EMBL" id="JMKJ01000321">
    <property type="protein sequence ID" value="KGG51342.1"/>
    <property type="molecule type" value="Genomic_DNA"/>
</dbReference>
<name>A0A098VTJ7_9MICR</name>
<evidence type="ECO:0000313" key="2">
    <source>
        <dbReference type="EMBL" id="KGG51342.1"/>
    </source>
</evidence>
<organism evidence="3 4">
    <name type="scientific">Mitosporidium daphniae</name>
    <dbReference type="NCBI Taxonomy" id="1485682"/>
    <lineage>
        <taxon>Eukaryota</taxon>
        <taxon>Fungi</taxon>
        <taxon>Fungi incertae sedis</taxon>
        <taxon>Microsporidia</taxon>
        <taxon>Mitosporidium</taxon>
    </lineage>
</organism>
<evidence type="ECO:0000313" key="3">
    <source>
        <dbReference type="EMBL" id="KGG52285.1"/>
    </source>
</evidence>
<feature type="compositionally biased region" description="Polar residues" evidence="1">
    <location>
        <begin position="54"/>
        <end position="73"/>
    </location>
</feature>